<reference evidence="1 2" key="1">
    <citation type="submission" date="2017-10" db="EMBL/GenBank/DDBJ databases">
        <title>Genome sequence of Caulobacter mirabilis FWC38.</title>
        <authorList>
            <person name="Fiebig A."/>
            <person name="Crosson S."/>
        </authorList>
    </citation>
    <scope>NUCLEOTIDE SEQUENCE [LARGE SCALE GENOMIC DNA]</scope>
    <source>
        <strain evidence="1 2">FWC 38</strain>
    </source>
</reference>
<dbReference type="OrthoDB" id="7188945at2"/>
<organism evidence="1 2">
    <name type="scientific">Caulobacter mirabilis</name>
    <dbReference type="NCBI Taxonomy" id="69666"/>
    <lineage>
        <taxon>Bacteria</taxon>
        <taxon>Pseudomonadati</taxon>
        <taxon>Pseudomonadota</taxon>
        <taxon>Alphaproteobacteria</taxon>
        <taxon>Caulobacterales</taxon>
        <taxon>Caulobacteraceae</taxon>
        <taxon>Caulobacter</taxon>
    </lineage>
</organism>
<evidence type="ECO:0000313" key="2">
    <source>
        <dbReference type="Proteomes" id="UP000228945"/>
    </source>
</evidence>
<dbReference type="Proteomes" id="UP000228945">
    <property type="component" value="Chromosome"/>
</dbReference>
<evidence type="ECO:0000313" key="1">
    <source>
        <dbReference type="EMBL" id="ATQ40968.1"/>
    </source>
</evidence>
<accession>A0A2D2ASI0</accession>
<proteinExistence type="predicted"/>
<gene>
    <name evidence="1" type="ORF">CSW64_00370</name>
</gene>
<sequence>MFYEVDGAGDVPRIVDVFRDGSGMAQCVGDYIGRENDLPGVDSLVEGSFLEATREMRAVMSPGGIEDCGERITLVQTDAEMFEEVWLRHRKR</sequence>
<dbReference type="KEGG" id="cmb:CSW64_00370"/>
<name>A0A2D2ASI0_9CAUL</name>
<dbReference type="AlphaFoldDB" id="A0A2D2ASI0"/>
<dbReference type="EMBL" id="CP024201">
    <property type="protein sequence ID" value="ATQ40968.1"/>
    <property type="molecule type" value="Genomic_DNA"/>
</dbReference>
<protein>
    <submittedName>
        <fullName evidence="1">Uncharacterized protein</fullName>
    </submittedName>
</protein>
<keyword evidence="2" id="KW-1185">Reference proteome</keyword>